<gene>
    <name evidence="1" type="ORF">EVA_11020</name>
</gene>
<protein>
    <submittedName>
        <fullName evidence="1">Cell division protein ZapA-like protein</fullName>
    </submittedName>
</protein>
<keyword evidence="1" id="KW-0132">Cell division</keyword>
<dbReference type="Pfam" id="PF05164">
    <property type="entry name" value="ZapA"/>
    <property type="match status" value="1"/>
</dbReference>
<feature type="non-terminal residue" evidence="1">
    <location>
        <position position="78"/>
    </location>
</feature>
<dbReference type="InterPro" id="IPR036192">
    <property type="entry name" value="Cell_div_ZapA-like_sf"/>
</dbReference>
<proteinExistence type="predicted"/>
<sequence>MHFSSQCLILYLNHTMAGETEKLVIRLMIGNQMYPISVKREQEEIFRKAAKDINEKLQRYQSTYPNQGYEKYMSIALL</sequence>
<dbReference type="GO" id="GO:0051301">
    <property type="term" value="P:cell division"/>
    <property type="evidence" value="ECO:0007669"/>
    <property type="project" value="UniProtKB-KW"/>
</dbReference>
<comment type="caution">
    <text evidence="1">The sequence shown here is derived from an EMBL/GenBank/DDBJ whole genome shotgun (WGS) entry which is preliminary data.</text>
</comment>
<organism evidence="1">
    <name type="scientific">gut metagenome</name>
    <dbReference type="NCBI Taxonomy" id="749906"/>
    <lineage>
        <taxon>unclassified sequences</taxon>
        <taxon>metagenomes</taxon>
        <taxon>organismal metagenomes</taxon>
    </lineage>
</organism>
<name>J9G0W3_9ZZZZ</name>
<keyword evidence="1" id="KW-0131">Cell cycle</keyword>
<dbReference type="AlphaFoldDB" id="J9G0W3"/>
<dbReference type="EMBL" id="AMCI01003195">
    <property type="protein sequence ID" value="EJX00877.1"/>
    <property type="molecule type" value="Genomic_DNA"/>
</dbReference>
<dbReference type="InterPro" id="IPR007838">
    <property type="entry name" value="Cell_div_ZapA-like"/>
</dbReference>
<dbReference type="SUPFAM" id="SSF102829">
    <property type="entry name" value="Cell division protein ZapA-like"/>
    <property type="match status" value="1"/>
</dbReference>
<reference evidence="1" key="1">
    <citation type="journal article" date="2012" name="PLoS ONE">
        <title>Gene sets for utilization of primary and secondary nutrition supplies in the distal gut of endangered iberian lynx.</title>
        <authorList>
            <person name="Alcaide M."/>
            <person name="Messina E."/>
            <person name="Richter M."/>
            <person name="Bargiela R."/>
            <person name="Peplies J."/>
            <person name="Huws S.A."/>
            <person name="Newbold C.J."/>
            <person name="Golyshin P.N."/>
            <person name="Simon M.A."/>
            <person name="Lopez G."/>
            <person name="Yakimov M.M."/>
            <person name="Ferrer M."/>
        </authorList>
    </citation>
    <scope>NUCLEOTIDE SEQUENCE</scope>
</reference>
<accession>J9G0W3</accession>
<evidence type="ECO:0000313" key="1">
    <source>
        <dbReference type="EMBL" id="EJX00877.1"/>
    </source>
</evidence>